<keyword evidence="10" id="KW-1185">Reference proteome</keyword>
<evidence type="ECO:0000256" key="2">
    <source>
        <dbReference type="ARBA" id="ARBA00022448"/>
    </source>
</evidence>
<evidence type="ECO:0000313" key="9">
    <source>
        <dbReference type="EMBL" id="SDS69893.1"/>
    </source>
</evidence>
<keyword evidence="5 7" id="KW-1133">Transmembrane helix</keyword>
<feature type="transmembrane region" description="Helical" evidence="7">
    <location>
        <begin position="115"/>
        <end position="137"/>
    </location>
</feature>
<gene>
    <name evidence="9" type="ORF">SAMN04488539_2197</name>
</gene>
<evidence type="ECO:0000256" key="7">
    <source>
        <dbReference type="RuleBase" id="RU363032"/>
    </source>
</evidence>
<dbReference type="eggNOG" id="COG0600">
    <property type="taxonomic scope" value="Bacteria"/>
</dbReference>
<evidence type="ECO:0000313" key="10">
    <source>
        <dbReference type="Proteomes" id="UP000182237"/>
    </source>
</evidence>
<dbReference type="GO" id="GO:0010438">
    <property type="term" value="P:cellular response to sulfur starvation"/>
    <property type="evidence" value="ECO:0007669"/>
    <property type="project" value="TreeGrafter"/>
</dbReference>
<dbReference type="SUPFAM" id="SSF161098">
    <property type="entry name" value="MetI-like"/>
    <property type="match status" value="1"/>
</dbReference>
<dbReference type="InterPro" id="IPR035906">
    <property type="entry name" value="MetI-like_sf"/>
</dbReference>
<feature type="transmembrane region" description="Helical" evidence="7">
    <location>
        <begin position="207"/>
        <end position="229"/>
    </location>
</feature>
<keyword evidence="4 7" id="KW-0812">Transmembrane</keyword>
<feature type="transmembrane region" description="Helical" evidence="7">
    <location>
        <begin position="143"/>
        <end position="165"/>
    </location>
</feature>
<evidence type="ECO:0000256" key="3">
    <source>
        <dbReference type="ARBA" id="ARBA00022475"/>
    </source>
</evidence>
<evidence type="ECO:0000256" key="4">
    <source>
        <dbReference type="ARBA" id="ARBA00022692"/>
    </source>
</evidence>
<dbReference type="GO" id="GO:0055085">
    <property type="term" value="P:transmembrane transport"/>
    <property type="evidence" value="ECO:0007669"/>
    <property type="project" value="InterPro"/>
</dbReference>
<keyword evidence="3" id="KW-1003">Cell membrane</keyword>
<feature type="transmembrane region" description="Helical" evidence="7">
    <location>
        <begin position="81"/>
        <end position="103"/>
    </location>
</feature>
<dbReference type="Gene3D" id="1.10.3720.10">
    <property type="entry name" value="MetI-like"/>
    <property type="match status" value="1"/>
</dbReference>
<protein>
    <submittedName>
        <fullName evidence="9">Taurine transport system permease protein</fullName>
    </submittedName>
</protein>
<reference evidence="9 10" key="1">
    <citation type="submission" date="2016-10" db="EMBL/GenBank/DDBJ databases">
        <authorList>
            <person name="de Groot N.N."/>
        </authorList>
    </citation>
    <scope>NUCLEOTIDE SEQUENCE [LARGE SCALE GENOMIC DNA]</scope>
    <source>
        <strain evidence="9 10">DSM 45434</strain>
    </source>
</reference>
<dbReference type="PANTHER" id="PTHR30151">
    <property type="entry name" value="ALKANE SULFONATE ABC TRANSPORTER-RELATED, MEMBRANE SUBUNIT"/>
    <property type="match status" value="1"/>
</dbReference>
<comment type="similarity">
    <text evidence="7">Belongs to the binding-protein-dependent transport system permease family.</text>
</comment>
<feature type="transmembrane region" description="Helical" evidence="7">
    <location>
        <begin position="235"/>
        <end position="253"/>
    </location>
</feature>
<comment type="subcellular location">
    <subcellularLocation>
        <location evidence="1 7">Cell membrane</location>
        <topology evidence="1 7">Multi-pass membrane protein</topology>
    </subcellularLocation>
</comment>
<proteinExistence type="inferred from homology"/>
<dbReference type="EMBL" id="LT629765">
    <property type="protein sequence ID" value="SDS69893.1"/>
    <property type="molecule type" value="Genomic_DNA"/>
</dbReference>
<organism evidence="9 10">
    <name type="scientific">Corynebacterium timonense</name>
    <dbReference type="NCBI Taxonomy" id="441500"/>
    <lineage>
        <taxon>Bacteria</taxon>
        <taxon>Bacillati</taxon>
        <taxon>Actinomycetota</taxon>
        <taxon>Actinomycetes</taxon>
        <taxon>Mycobacteriales</taxon>
        <taxon>Corynebacteriaceae</taxon>
        <taxon>Corynebacterium</taxon>
    </lineage>
</organism>
<dbReference type="Proteomes" id="UP000182237">
    <property type="component" value="Chromosome I"/>
</dbReference>
<dbReference type="Pfam" id="PF00528">
    <property type="entry name" value="BPD_transp_1"/>
    <property type="match status" value="1"/>
</dbReference>
<keyword evidence="2 7" id="KW-0813">Transport</keyword>
<evidence type="ECO:0000256" key="6">
    <source>
        <dbReference type="ARBA" id="ARBA00023136"/>
    </source>
</evidence>
<evidence type="ECO:0000256" key="1">
    <source>
        <dbReference type="ARBA" id="ARBA00004651"/>
    </source>
</evidence>
<dbReference type="STRING" id="1203190.GCA_000312345_00739"/>
<feature type="domain" description="ABC transmembrane type-1" evidence="8">
    <location>
        <begin position="77"/>
        <end position="257"/>
    </location>
</feature>
<evidence type="ECO:0000256" key="5">
    <source>
        <dbReference type="ARBA" id="ARBA00022989"/>
    </source>
</evidence>
<dbReference type="GO" id="GO:0005886">
    <property type="term" value="C:plasma membrane"/>
    <property type="evidence" value="ECO:0007669"/>
    <property type="project" value="UniProtKB-SubCell"/>
</dbReference>
<sequence length="271" mass="29315">MLADNRWRLRGVQFSVLVALIAVWWAITHFSHINPVILPSPVDVGRQLVETNICREQGDGSARRTCGVQGYFLWQHLLATIQRVAVGFGAGIIVGVALGWLLASHRVLRAIVEPYVSFMRALPPLGYIGLLIVWFGIGDTSKVILLFLATFPAITVATTSGVIGVRHDWVRAAQSMGANRAQVLQRVTIPGALPEILSGMRLANGMAWSAIIAAELNDGIPGIGALAFISGTQLNTSLTIASIIVIGVVAVGMDQHFLWAERRWAPWRGKG</sequence>
<name>A0A1H1UBW6_9CORY</name>
<dbReference type="CDD" id="cd06261">
    <property type="entry name" value="TM_PBP2"/>
    <property type="match status" value="1"/>
</dbReference>
<dbReference type="InterPro" id="IPR000515">
    <property type="entry name" value="MetI-like"/>
</dbReference>
<accession>A0A1H1UBW6</accession>
<dbReference type="PANTHER" id="PTHR30151:SF25">
    <property type="entry name" value="TAURINE TRANSPORT SYSTEM PERMEASE PROTEIN TAUC"/>
    <property type="match status" value="1"/>
</dbReference>
<dbReference type="PROSITE" id="PS50928">
    <property type="entry name" value="ABC_TM1"/>
    <property type="match status" value="1"/>
</dbReference>
<dbReference type="RefSeq" id="WP_019193589.1">
    <property type="nucleotide sequence ID" value="NZ_LT629765.1"/>
</dbReference>
<dbReference type="AlphaFoldDB" id="A0A1H1UBW6"/>
<dbReference type="OrthoDB" id="3173654at2"/>
<evidence type="ECO:0000259" key="8">
    <source>
        <dbReference type="PROSITE" id="PS50928"/>
    </source>
</evidence>
<keyword evidence="6 7" id="KW-0472">Membrane</keyword>
<feature type="transmembrane region" description="Helical" evidence="7">
    <location>
        <begin position="12"/>
        <end position="33"/>
    </location>
</feature>